<dbReference type="Proteomes" id="UP000195557">
    <property type="component" value="Unassembled WGS sequence"/>
</dbReference>
<dbReference type="EMBL" id="KZ155784">
    <property type="protein sequence ID" value="OUS46240.1"/>
    <property type="molecule type" value="Genomic_DNA"/>
</dbReference>
<dbReference type="AlphaFoldDB" id="A0A1Y5I9I5"/>
<feature type="region of interest" description="Disordered" evidence="1">
    <location>
        <begin position="234"/>
        <end position="253"/>
    </location>
</feature>
<evidence type="ECO:0000256" key="1">
    <source>
        <dbReference type="SAM" id="MobiDB-lite"/>
    </source>
</evidence>
<evidence type="ECO:0000313" key="2">
    <source>
        <dbReference type="EMBL" id="OUS46240.1"/>
    </source>
</evidence>
<name>A0A1Y5I9I5_OSTTA</name>
<reference evidence="2" key="1">
    <citation type="submission" date="2017-04" db="EMBL/GenBank/DDBJ databases">
        <title>Population genomics of picophytoplankton unveils novel chromosome hypervariability.</title>
        <authorList>
            <consortium name="DOE Joint Genome Institute"/>
            <person name="Blanc-Mathieu R."/>
            <person name="Krasovec M."/>
            <person name="Hebrard M."/>
            <person name="Yau S."/>
            <person name="Desgranges E."/>
            <person name="Martin J."/>
            <person name="Schackwitz W."/>
            <person name="Kuo A."/>
            <person name="Salin G."/>
            <person name="Donnadieu C."/>
            <person name="Desdevises Y."/>
            <person name="Sanchez-Ferandin S."/>
            <person name="Moreau H."/>
            <person name="Rivals E."/>
            <person name="Grigoriev I.V."/>
            <person name="Grimsley N."/>
            <person name="Eyre-Walker A."/>
            <person name="Piganeau G."/>
        </authorList>
    </citation>
    <scope>NUCLEOTIDE SEQUENCE [LARGE SCALE GENOMIC DNA]</scope>
    <source>
        <strain evidence="2">RCC 1115</strain>
    </source>
</reference>
<proteinExistence type="predicted"/>
<protein>
    <submittedName>
        <fullName evidence="2">Uncharacterized protein</fullName>
    </submittedName>
</protein>
<gene>
    <name evidence="2" type="ORF">BE221DRAFT_192231</name>
</gene>
<organism evidence="2">
    <name type="scientific">Ostreococcus tauri</name>
    <name type="common">Marine green alga</name>
    <dbReference type="NCBI Taxonomy" id="70448"/>
    <lineage>
        <taxon>Eukaryota</taxon>
        <taxon>Viridiplantae</taxon>
        <taxon>Chlorophyta</taxon>
        <taxon>Mamiellophyceae</taxon>
        <taxon>Mamiellales</taxon>
        <taxon>Bathycoccaceae</taxon>
        <taxon>Ostreococcus</taxon>
    </lineage>
</organism>
<sequence>MARLVVALVEASSRADDVLTRLNDLARTFERLNGAHWARNGKKVEQQLRDLNPSGDDDDAQWTHEGDRATFKAWVMCERVNASISSPESAASGACERLEKMRERAGGDAVDVVWFASHDDERERVGTSGAFEKDPATWTRTMMAVYGTMRRAKEVFGEKARCRVCAQSGEALDKGAIAVADAVGASATTFDRDEIVDVGERFRGSLTFVGGNGRERLDLVGARATRLDFGAKSDKTFENDEDEDESGAREIKSSSAVAADARGMENVLSRACALRVVEIVHAQDVPSVYLSPSPSLRLRFDDVPESRVIRRAFFSAWSTAVAEASTPGDVPAMVVKCQWRLSKLNDSVKQQYRDFTDEDGAVPLLLYPVRRLGGGVNGESYIEFHLRPLATTAELLRRLSASAGASGLNKLNVAIDSMSKLAREDALEEAERALNMLSDRQSVKIEDFLALSEDEEDRDSYCTDDEAEFKDAESNLPSVDTAISPDIGVVKKSKMLSAIAAAFRGTAADGGEGSDVRAEYTRLWKEHVKYHLDPACVLPPIECARDDRRSKSSSSTRGLKYDDIIDRLMEMHDSSALGVACSSGQDGVEGFYTETFSKSIDLAISQLDVNTAAVSILRNVGVAAKDVTLTSAREKSFLQLMGETDEDARAQRRAERVRQIEEKREKTYMSLGIRRVAGSEIRRSEANTKLEQRRAEGLARAAAPDRTACPNPECAINLALEGANGQRLKFCYECGTKL</sequence>
<accession>A0A1Y5I9I5</accession>